<feature type="transmembrane region" description="Helical" evidence="1">
    <location>
        <begin position="81"/>
        <end position="100"/>
    </location>
</feature>
<comment type="caution">
    <text evidence="2">The sequence shown here is derived from an EMBL/GenBank/DDBJ whole genome shotgun (WGS) entry which is preliminary data.</text>
</comment>
<evidence type="ECO:0000313" key="3">
    <source>
        <dbReference type="Proteomes" id="UP000320762"/>
    </source>
</evidence>
<gene>
    <name evidence="2" type="ORF">BD626DRAFT_547976</name>
</gene>
<keyword evidence="1" id="KW-0812">Transmembrane</keyword>
<dbReference type="Proteomes" id="UP000320762">
    <property type="component" value="Unassembled WGS sequence"/>
</dbReference>
<name>A0A550CFH8_9AGAR</name>
<dbReference type="AlphaFoldDB" id="A0A550CFH8"/>
<keyword evidence="1" id="KW-0472">Membrane</keyword>
<dbReference type="EMBL" id="VDMD01000009">
    <property type="protein sequence ID" value="TRM63560.1"/>
    <property type="molecule type" value="Genomic_DNA"/>
</dbReference>
<dbReference type="OrthoDB" id="2550823at2759"/>
<feature type="transmembrane region" description="Helical" evidence="1">
    <location>
        <begin position="12"/>
        <end position="34"/>
    </location>
</feature>
<organism evidence="2 3">
    <name type="scientific">Schizophyllum amplum</name>
    <dbReference type="NCBI Taxonomy" id="97359"/>
    <lineage>
        <taxon>Eukaryota</taxon>
        <taxon>Fungi</taxon>
        <taxon>Dikarya</taxon>
        <taxon>Basidiomycota</taxon>
        <taxon>Agaricomycotina</taxon>
        <taxon>Agaricomycetes</taxon>
        <taxon>Agaricomycetidae</taxon>
        <taxon>Agaricales</taxon>
        <taxon>Schizophyllaceae</taxon>
        <taxon>Schizophyllum</taxon>
    </lineage>
</organism>
<accession>A0A550CFH8</accession>
<proteinExistence type="predicted"/>
<reference evidence="2 3" key="1">
    <citation type="journal article" date="2019" name="New Phytol.">
        <title>Comparative genomics reveals unique wood-decay strategies and fruiting body development in the Schizophyllaceae.</title>
        <authorList>
            <person name="Almasi E."/>
            <person name="Sahu N."/>
            <person name="Krizsan K."/>
            <person name="Balint B."/>
            <person name="Kovacs G.M."/>
            <person name="Kiss B."/>
            <person name="Cseklye J."/>
            <person name="Drula E."/>
            <person name="Henrissat B."/>
            <person name="Nagy I."/>
            <person name="Chovatia M."/>
            <person name="Adam C."/>
            <person name="LaButti K."/>
            <person name="Lipzen A."/>
            <person name="Riley R."/>
            <person name="Grigoriev I.V."/>
            <person name="Nagy L.G."/>
        </authorList>
    </citation>
    <scope>NUCLEOTIDE SEQUENCE [LARGE SCALE GENOMIC DNA]</scope>
    <source>
        <strain evidence="2 3">NL-1724</strain>
    </source>
</reference>
<dbReference type="STRING" id="97359.A0A550CFH8"/>
<evidence type="ECO:0000313" key="2">
    <source>
        <dbReference type="EMBL" id="TRM63560.1"/>
    </source>
</evidence>
<sequence length="153" mass="16817">MAAPQAIAGNHPMSVVFLMHIFTELPLAVQGMFWPATLPFMQLNNTVVVVMKLYAALMISSCAMALLCWKLPEFLPGKRALAIGLCIYHTALSTILYQAPRFIPMSFGPWAEQLKIIPETAWGTLHGLIGLLFVAWWQLTVPIAAAVNQPRAG</sequence>
<evidence type="ECO:0000256" key="1">
    <source>
        <dbReference type="SAM" id="Phobius"/>
    </source>
</evidence>
<keyword evidence="3" id="KW-1185">Reference proteome</keyword>
<feature type="transmembrane region" description="Helical" evidence="1">
    <location>
        <begin position="120"/>
        <end position="147"/>
    </location>
</feature>
<feature type="transmembrane region" description="Helical" evidence="1">
    <location>
        <begin position="46"/>
        <end position="69"/>
    </location>
</feature>
<protein>
    <submittedName>
        <fullName evidence="2">Uncharacterized protein</fullName>
    </submittedName>
</protein>
<keyword evidence="1" id="KW-1133">Transmembrane helix</keyword>